<feature type="active site" evidence="2">
    <location>
        <position position="10"/>
    </location>
</feature>
<dbReference type="InterPro" id="IPR002569">
    <property type="entry name" value="Met_Sox_Rdtase_MsrA_dom"/>
</dbReference>
<reference evidence="4" key="2">
    <citation type="submission" date="2019-03" db="EMBL/GenBank/DDBJ databases">
        <authorList>
            <person name="Chen S.-C."/>
            <person name="Wu S.-Y."/>
            <person name="Lai M.-C."/>
        </authorList>
    </citation>
    <scope>NUCLEOTIDE SEQUENCE</scope>
    <source>
        <strain evidence="4">ML15</strain>
    </source>
</reference>
<comment type="function">
    <text evidence="2">Has an important function as a repair enzyme for proteins that have been inactivated by oxidation. Catalyzes the reversible oxidation-reduction of methionine sulfoxide in proteins to methionine.</text>
</comment>
<dbReference type="PANTHER" id="PTHR43774:SF1">
    <property type="entry name" value="PEPTIDE METHIONINE SULFOXIDE REDUCTASE MSRA 2"/>
    <property type="match status" value="1"/>
</dbReference>
<gene>
    <name evidence="2 4" type="primary">msrA</name>
    <name evidence="4" type="ORF">E2N92_04715</name>
</gene>
<dbReference type="AlphaFoldDB" id="A0A8G1EH13"/>
<comment type="similarity">
    <text evidence="2">Belongs to the MsrA Met sulfoxide reductase family.</text>
</comment>
<dbReference type="Pfam" id="PF01625">
    <property type="entry name" value="PMSR"/>
    <property type="match status" value="1"/>
</dbReference>
<evidence type="ECO:0000256" key="1">
    <source>
        <dbReference type="ARBA" id="ARBA00023002"/>
    </source>
</evidence>
<dbReference type="InterPro" id="IPR036509">
    <property type="entry name" value="Met_Sox_Rdtase_MsrA_sf"/>
</dbReference>
<dbReference type="EC" id="1.8.4.11" evidence="2"/>
<sequence length="157" mass="18039">MKRAYFAAGCFWGVEEAFREVPGVVDTAVGYMGGTADHPTYGQVCTGKTGHAETVEVVYDPGQVTYADLLRRFWTLHDPTTPDRQGPDVGTQYRSAVFFTDEEERALALAEKEKLEKSGRFRRPVVTEIAPAGRFWRAEEYHQRYFEKMRRRVRPVR</sequence>
<dbReference type="NCBIfam" id="TIGR00401">
    <property type="entry name" value="msrA"/>
    <property type="match status" value="1"/>
</dbReference>
<dbReference type="EMBL" id="CP037968">
    <property type="protein sequence ID" value="QYZ80398.1"/>
    <property type="molecule type" value="Genomic_DNA"/>
</dbReference>
<evidence type="ECO:0000313" key="4">
    <source>
        <dbReference type="EMBL" id="QYZ80398.1"/>
    </source>
</evidence>
<name>A0A8G1EH13_9EURY</name>
<evidence type="ECO:0000259" key="3">
    <source>
        <dbReference type="Pfam" id="PF01625"/>
    </source>
</evidence>
<dbReference type="Gene3D" id="3.30.1060.10">
    <property type="entry name" value="Peptide methionine sulphoxide reductase MsrA"/>
    <property type="match status" value="1"/>
</dbReference>
<dbReference type="KEGG" id="mfk:E2N92_04715"/>
<evidence type="ECO:0000256" key="2">
    <source>
        <dbReference type="HAMAP-Rule" id="MF_01401"/>
    </source>
</evidence>
<feature type="domain" description="Peptide methionine sulphoxide reductase MsrA" evidence="3">
    <location>
        <begin position="4"/>
        <end position="151"/>
    </location>
</feature>
<comment type="catalytic activity">
    <reaction evidence="2">
        <text>[thioredoxin]-disulfide + L-methionine + H2O = L-methionine (S)-S-oxide + [thioredoxin]-dithiol</text>
        <dbReference type="Rhea" id="RHEA:19993"/>
        <dbReference type="Rhea" id="RHEA-COMP:10698"/>
        <dbReference type="Rhea" id="RHEA-COMP:10700"/>
        <dbReference type="ChEBI" id="CHEBI:15377"/>
        <dbReference type="ChEBI" id="CHEBI:29950"/>
        <dbReference type="ChEBI" id="CHEBI:50058"/>
        <dbReference type="ChEBI" id="CHEBI:57844"/>
        <dbReference type="ChEBI" id="CHEBI:58772"/>
        <dbReference type="EC" id="1.8.4.11"/>
    </reaction>
</comment>
<protein>
    <recommendedName>
        <fullName evidence="2">Peptide methionine sulfoxide reductase MsrA</fullName>
        <shortName evidence="2">Protein-methionine-S-oxide reductase</shortName>
        <ecNumber evidence="2">1.8.4.11</ecNumber>
    </recommendedName>
    <alternativeName>
        <fullName evidence="2">Peptide-methionine (S)-S-oxide reductase</fullName>
        <shortName evidence="2">Peptide Met(O) reductase</shortName>
    </alternativeName>
</protein>
<dbReference type="SUPFAM" id="SSF55068">
    <property type="entry name" value="Peptide methionine sulfoxide reductase"/>
    <property type="match status" value="1"/>
</dbReference>
<evidence type="ECO:0000313" key="5">
    <source>
        <dbReference type="Proteomes" id="UP000826709"/>
    </source>
</evidence>
<dbReference type="PANTHER" id="PTHR43774">
    <property type="entry name" value="PEPTIDE METHIONINE SULFOXIDE REDUCTASE"/>
    <property type="match status" value="1"/>
</dbReference>
<keyword evidence="5" id="KW-1185">Reference proteome</keyword>
<keyword evidence="1 2" id="KW-0560">Oxidoreductase</keyword>
<comment type="catalytic activity">
    <reaction evidence="2">
        <text>L-methionyl-[protein] + [thioredoxin]-disulfide + H2O = L-methionyl-(S)-S-oxide-[protein] + [thioredoxin]-dithiol</text>
        <dbReference type="Rhea" id="RHEA:14217"/>
        <dbReference type="Rhea" id="RHEA-COMP:10698"/>
        <dbReference type="Rhea" id="RHEA-COMP:10700"/>
        <dbReference type="Rhea" id="RHEA-COMP:12313"/>
        <dbReference type="Rhea" id="RHEA-COMP:12315"/>
        <dbReference type="ChEBI" id="CHEBI:15377"/>
        <dbReference type="ChEBI" id="CHEBI:16044"/>
        <dbReference type="ChEBI" id="CHEBI:29950"/>
        <dbReference type="ChEBI" id="CHEBI:44120"/>
        <dbReference type="ChEBI" id="CHEBI:50058"/>
        <dbReference type="EC" id="1.8.4.11"/>
    </reaction>
</comment>
<dbReference type="HAMAP" id="MF_01401">
    <property type="entry name" value="MsrA"/>
    <property type="match status" value="1"/>
</dbReference>
<dbReference type="GO" id="GO:0008113">
    <property type="term" value="F:peptide-methionine (S)-S-oxide reductase activity"/>
    <property type="evidence" value="ECO:0007669"/>
    <property type="project" value="UniProtKB-UniRule"/>
</dbReference>
<dbReference type="Proteomes" id="UP000826709">
    <property type="component" value="Chromosome"/>
</dbReference>
<organism evidence="4 5">
    <name type="scientific">Methanofollis formosanus</name>
    <dbReference type="NCBI Taxonomy" id="299308"/>
    <lineage>
        <taxon>Archaea</taxon>
        <taxon>Methanobacteriati</taxon>
        <taxon>Methanobacteriota</taxon>
        <taxon>Stenosarchaea group</taxon>
        <taxon>Methanomicrobia</taxon>
        <taxon>Methanomicrobiales</taxon>
        <taxon>Methanomicrobiaceae</taxon>
        <taxon>Methanofollis</taxon>
    </lineage>
</organism>
<accession>A0A8G1EH13</accession>
<reference evidence="4" key="1">
    <citation type="journal article" date="2005" name="Int. J. Syst. Evol. Microbiol.">
        <title>Methanofollis formosanus sp. nov., isolated from a fish pond.</title>
        <authorList>
            <person name="Wu S.Y."/>
            <person name="Chen S.C."/>
            <person name="Lai M.C."/>
        </authorList>
    </citation>
    <scope>NUCLEOTIDE SEQUENCE</scope>
    <source>
        <strain evidence="4">ML15</strain>
    </source>
</reference>
<proteinExistence type="inferred from homology"/>